<dbReference type="Proteomes" id="UP001454036">
    <property type="component" value="Unassembled WGS sequence"/>
</dbReference>
<dbReference type="EMBL" id="BAABME010005024">
    <property type="protein sequence ID" value="GAA0164373.1"/>
    <property type="molecule type" value="Genomic_DNA"/>
</dbReference>
<organism evidence="2 3">
    <name type="scientific">Lithospermum erythrorhizon</name>
    <name type="common">Purple gromwell</name>
    <name type="synonym">Lithospermum officinale var. erythrorhizon</name>
    <dbReference type="NCBI Taxonomy" id="34254"/>
    <lineage>
        <taxon>Eukaryota</taxon>
        <taxon>Viridiplantae</taxon>
        <taxon>Streptophyta</taxon>
        <taxon>Embryophyta</taxon>
        <taxon>Tracheophyta</taxon>
        <taxon>Spermatophyta</taxon>
        <taxon>Magnoliopsida</taxon>
        <taxon>eudicotyledons</taxon>
        <taxon>Gunneridae</taxon>
        <taxon>Pentapetalae</taxon>
        <taxon>asterids</taxon>
        <taxon>lamiids</taxon>
        <taxon>Boraginales</taxon>
        <taxon>Boraginaceae</taxon>
        <taxon>Boraginoideae</taxon>
        <taxon>Lithospermeae</taxon>
        <taxon>Lithospermum</taxon>
    </lineage>
</organism>
<evidence type="ECO:0000256" key="1">
    <source>
        <dbReference type="ARBA" id="ARBA00009861"/>
    </source>
</evidence>
<keyword evidence="3" id="KW-1185">Reference proteome</keyword>
<comment type="caution">
    <text evidence="2">The sequence shown here is derived from an EMBL/GenBank/DDBJ whole genome shotgun (WGS) entry which is preliminary data.</text>
</comment>
<comment type="similarity">
    <text evidence="1">Belongs to the plant acyltransferase family.</text>
</comment>
<proteinExistence type="inferred from homology"/>
<dbReference type="GO" id="GO:0016747">
    <property type="term" value="F:acyltransferase activity, transferring groups other than amino-acyl groups"/>
    <property type="evidence" value="ECO:0007669"/>
    <property type="project" value="TreeGrafter"/>
</dbReference>
<evidence type="ECO:0000313" key="2">
    <source>
        <dbReference type="EMBL" id="GAA0164373.1"/>
    </source>
</evidence>
<protein>
    <submittedName>
        <fullName evidence="2">Acetyltransferase</fullName>
    </submittedName>
</protein>
<dbReference type="InterPro" id="IPR050317">
    <property type="entry name" value="Plant_Fungal_Acyltransferase"/>
</dbReference>
<dbReference type="Pfam" id="PF02458">
    <property type="entry name" value="Transferase"/>
    <property type="match status" value="1"/>
</dbReference>
<dbReference type="PANTHER" id="PTHR31642">
    <property type="entry name" value="TRICHOTHECENE 3-O-ACETYLTRANSFERASE"/>
    <property type="match status" value="1"/>
</dbReference>
<dbReference type="PANTHER" id="PTHR31642:SF299">
    <property type="entry name" value="OS02G0653400 PROTEIN"/>
    <property type="match status" value="1"/>
</dbReference>
<accession>A0AAV3QP64</accession>
<sequence length="345" mass="38561">MAISLEAIQTIVPLKPTDQRQSYRSVQLPKASFWGNYQRSFQMVICHKALEGYSGWVVAGWFKESLGRALAEEPIFAGRLRRLEKGDVDGEHLEIVANDSGIRMVEANMQMNLDEFLDLKGETEDEAGLVFWEDIDEKNPQFSPLFFVQVTNFLCGGFSIGISCSLLVADPLSILSFIDKWSDIHKNIISSSITAQIPLFYLPNLGRIGNSPPIKINPCKGTKTAQSVTFEIETENFDFAVSDMSKNLVAQCLHEVEQKLGMENTISNLCILLKDISGNVKIESCTIKEIDSQKKSTPMRKIIFTSWDCLRVGNEYFSIGSNQTHASSWINSIPTNEGVVMINSN</sequence>
<dbReference type="InterPro" id="IPR023213">
    <property type="entry name" value="CAT-like_dom_sf"/>
</dbReference>
<evidence type="ECO:0000313" key="3">
    <source>
        <dbReference type="Proteomes" id="UP001454036"/>
    </source>
</evidence>
<reference evidence="2 3" key="1">
    <citation type="submission" date="2024-01" db="EMBL/GenBank/DDBJ databases">
        <title>The complete chloroplast genome sequence of Lithospermum erythrorhizon: insights into the phylogenetic relationship among Boraginaceae species and the maternal lineages of purple gromwells.</title>
        <authorList>
            <person name="Okada T."/>
            <person name="Watanabe K."/>
        </authorList>
    </citation>
    <scope>NUCLEOTIDE SEQUENCE [LARGE SCALE GENOMIC DNA]</scope>
</reference>
<dbReference type="Gene3D" id="3.30.559.10">
    <property type="entry name" value="Chloramphenicol acetyltransferase-like domain"/>
    <property type="match status" value="1"/>
</dbReference>
<name>A0AAV3QP64_LITER</name>
<dbReference type="AlphaFoldDB" id="A0AAV3QP64"/>
<gene>
    <name evidence="2" type="ORF">LIER_20027</name>
</gene>